<name>A0A120I989_9LACT</name>
<dbReference type="GO" id="GO:0015128">
    <property type="term" value="F:gluconate transmembrane transporter activity"/>
    <property type="evidence" value="ECO:0007669"/>
    <property type="project" value="InterPro"/>
</dbReference>
<keyword evidence="1" id="KW-0472">Membrane</keyword>
<protein>
    <submittedName>
        <fullName evidence="3">GntP family permease</fullName>
    </submittedName>
</protein>
<sequence length="442" mass="46535">MEIVGILGLALAIMAIIYLSFKGLNIVVAAPLAAIIVIVCNQMNFFEALTGSENSYMAGLAGFLIKNFAIFLLGAMLGQYMDRSGATQRIAEVLLEKIGTDSPFRVLIALTIIGSVLTFGGISIFVVFFTLIPLARPIFKKLDINWELVSIPLFLGAGTYTMSMIPGTPSVQNAIPTTELGTTLTAAPLLGIAATITILIFGLWYMKHELDKSIKKGENFYSYLDGKPVPKEDQEAVTDQEKPGFMVSILPLLLLIVLILVFSKVPNIILIALTVAILCCAFLFRNYLPDQKDVLNKGASGAVGSSFGAASAVAFGAVLTSAPTFAVVQEALVNMPGPALVTLGVITALLSGVMAASGAIGTVVSQFAQPYLEMGIPAAVIHRVVVIGGGVLTVVPQSGAVIAFNSISGLDFKHGFKQAFIVSNGGFLLALIVTLILAGVLY</sequence>
<evidence type="ECO:0000313" key="3">
    <source>
        <dbReference type="EMBL" id="PKZ22256.1"/>
    </source>
</evidence>
<dbReference type="PANTHER" id="PTHR30354">
    <property type="entry name" value="GNT FAMILY GLUCONATE TRANSPORTER"/>
    <property type="match status" value="1"/>
</dbReference>
<accession>A0A120I989</accession>
<dbReference type="Proteomes" id="UP000069912">
    <property type="component" value="Chromosome"/>
</dbReference>
<evidence type="ECO:0000313" key="5">
    <source>
        <dbReference type="Proteomes" id="UP000234239"/>
    </source>
</evidence>
<dbReference type="PANTHER" id="PTHR30354:SF7">
    <property type="entry name" value="BLL7963 PROTEIN"/>
    <property type="match status" value="1"/>
</dbReference>
<organism evidence="2 4">
    <name type="scientific">Aerococcus sanguinicola</name>
    <dbReference type="NCBI Taxonomy" id="119206"/>
    <lineage>
        <taxon>Bacteria</taxon>
        <taxon>Bacillati</taxon>
        <taxon>Bacillota</taxon>
        <taxon>Bacilli</taxon>
        <taxon>Lactobacillales</taxon>
        <taxon>Aerococcaceae</taxon>
        <taxon>Aerococcus</taxon>
    </lineage>
</organism>
<evidence type="ECO:0000313" key="4">
    <source>
        <dbReference type="Proteomes" id="UP000069912"/>
    </source>
</evidence>
<dbReference type="GeneID" id="92903430"/>
<reference evidence="2 4" key="1">
    <citation type="journal article" date="2016" name="Genome Announc.">
        <title>Complete Genome Sequences of Aerococcus christensenii CCUG 28831T, Aerococcus sanguinicola CCUG 43001T, Aerococcus urinae CCUG 36881T, Aerococcus urinaeequi CCUG 28094T, Aerococcus urinaehominis CCUG 42038 BT, and Aerococcus viridans CCUG 4311T.</title>
        <authorList>
            <person name="Carkaci D."/>
            <person name="Dargis R."/>
            <person name="Nielsen X.C."/>
            <person name="Skovgaard O."/>
            <person name="Fuursted K."/>
            <person name="Christensen J.J."/>
        </authorList>
    </citation>
    <scope>NUCLEOTIDE SEQUENCE [LARGE SCALE GENOMIC DNA]</scope>
    <source>
        <strain evidence="2 4">CCUG43001</strain>
    </source>
</reference>
<dbReference type="EMBL" id="PKGY01000002">
    <property type="protein sequence ID" value="PKZ22256.1"/>
    <property type="molecule type" value="Genomic_DNA"/>
</dbReference>
<keyword evidence="1" id="KW-0812">Transmembrane</keyword>
<feature type="transmembrane region" description="Helical" evidence="1">
    <location>
        <begin position="339"/>
        <end position="364"/>
    </location>
</feature>
<keyword evidence="4" id="KW-1185">Reference proteome</keyword>
<feature type="transmembrane region" description="Helical" evidence="1">
    <location>
        <begin position="185"/>
        <end position="206"/>
    </location>
</feature>
<feature type="transmembrane region" description="Helical" evidence="1">
    <location>
        <begin position="144"/>
        <end position="165"/>
    </location>
</feature>
<dbReference type="KEGG" id="asan:AWM72_05050"/>
<dbReference type="InterPro" id="IPR003474">
    <property type="entry name" value="Glcn_transporter"/>
</dbReference>
<feature type="transmembrane region" description="Helical" evidence="1">
    <location>
        <begin position="106"/>
        <end position="132"/>
    </location>
</feature>
<dbReference type="Pfam" id="PF02447">
    <property type="entry name" value="GntP_permease"/>
    <property type="match status" value="1"/>
</dbReference>
<dbReference type="Proteomes" id="UP000234239">
    <property type="component" value="Unassembled WGS sequence"/>
</dbReference>
<feature type="transmembrane region" description="Helical" evidence="1">
    <location>
        <begin position="268"/>
        <end position="288"/>
    </location>
</feature>
<gene>
    <name evidence="2" type="ORF">AWM72_05050</name>
    <name evidence="3" type="ORF">CYJ28_03865</name>
</gene>
<reference evidence="3 5" key="3">
    <citation type="submission" date="2017-12" db="EMBL/GenBank/DDBJ databases">
        <title>Phylogenetic diversity of female urinary microbiome.</title>
        <authorList>
            <person name="Thomas-White K."/>
            <person name="Wolfe A.J."/>
        </authorList>
    </citation>
    <scope>NUCLEOTIDE SEQUENCE [LARGE SCALE GENOMIC DNA]</scope>
    <source>
        <strain evidence="3 5">UMB0139</strain>
    </source>
</reference>
<dbReference type="EMBL" id="CP014160">
    <property type="protein sequence ID" value="AMB94165.1"/>
    <property type="molecule type" value="Genomic_DNA"/>
</dbReference>
<evidence type="ECO:0000313" key="2">
    <source>
        <dbReference type="EMBL" id="AMB94165.1"/>
    </source>
</evidence>
<dbReference type="RefSeq" id="WP_067974200.1">
    <property type="nucleotide sequence ID" value="NZ_CAJHKM010000001.1"/>
</dbReference>
<dbReference type="AlphaFoldDB" id="A0A120I989"/>
<feature type="transmembrane region" description="Helical" evidence="1">
    <location>
        <begin position="244"/>
        <end position="262"/>
    </location>
</feature>
<feature type="transmembrane region" description="Helical" evidence="1">
    <location>
        <begin position="419"/>
        <end position="441"/>
    </location>
</feature>
<reference evidence="4" key="2">
    <citation type="submission" date="2016-01" db="EMBL/GenBank/DDBJ databases">
        <title>Six Aerococcus type strain genome sequencing and assembly using PacBio and Illumina Hiseq.</title>
        <authorList>
            <person name="Carkaci D."/>
            <person name="Dargis R."/>
            <person name="Nielsen X.C."/>
            <person name="Skovgaard O."/>
            <person name="Fuursted K."/>
            <person name="Christensen J.J."/>
        </authorList>
    </citation>
    <scope>NUCLEOTIDE SEQUENCE [LARGE SCALE GENOMIC DNA]</scope>
    <source>
        <strain evidence="4">CCUG43001</strain>
    </source>
</reference>
<feature type="transmembrane region" description="Helical" evidence="1">
    <location>
        <begin position="58"/>
        <end position="77"/>
    </location>
</feature>
<feature type="transmembrane region" description="Helical" evidence="1">
    <location>
        <begin position="384"/>
        <end position="407"/>
    </location>
</feature>
<proteinExistence type="predicted"/>
<keyword evidence="1" id="KW-1133">Transmembrane helix</keyword>
<feature type="transmembrane region" description="Helical" evidence="1">
    <location>
        <begin position="25"/>
        <end position="46"/>
    </location>
</feature>
<feature type="transmembrane region" description="Helical" evidence="1">
    <location>
        <begin position="300"/>
        <end position="319"/>
    </location>
</feature>
<dbReference type="GO" id="GO:0005886">
    <property type="term" value="C:plasma membrane"/>
    <property type="evidence" value="ECO:0007669"/>
    <property type="project" value="TreeGrafter"/>
</dbReference>
<evidence type="ECO:0000256" key="1">
    <source>
        <dbReference type="SAM" id="Phobius"/>
    </source>
</evidence>
<dbReference type="OrthoDB" id="86125at2"/>